<evidence type="ECO:0000256" key="1">
    <source>
        <dbReference type="ARBA" id="ARBA00023002"/>
    </source>
</evidence>
<dbReference type="GO" id="GO:0010181">
    <property type="term" value="F:FMN binding"/>
    <property type="evidence" value="ECO:0007669"/>
    <property type="project" value="TreeGrafter"/>
</dbReference>
<dbReference type="InterPro" id="IPR029039">
    <property type="entry name" value="Flavoprotein-like_sf"/>
</dbReference>
<evidence type="ECO:0000313" key="3">
    <source>
        <dbReference type="EMBL" id="PXY01970.1"/>
    </source>
</evidence>
<dbReference type="PANTHER" id="PTHR47307">
    <property type="entry name" value="GLUTATHIONE-REGULATED POTASSIUM-EFFLUX SYSTEM ANCILLARY PROTEIN KEFG"/>
    <property type="match status" value="1"/>
</dbReference>
<comment type="caution">
    <text evidence="3">The sequence shown here is derived from an EMBL/GenBank/DDBJ whole genome shotgun (WGS) entry which is preliminary data.</text>
</comment>
<dbReference type="Proteomes" id="UP000248079">
    <property type="component" value="Unassembled WGS sequence"/>
</dbReference>
<dbReference type="OrthoDB" id="652200at2"/>
<feature type="domain" description="Flavodoxin-like fold" evidence="2">
    <location>
        <begin position="1"/>
        <end position="170"/>
    </location>
</feature>
<proteinExistence type="predicted"/>
<sequence>MKTLVILAHPNLDESIANKRIAEQLEKNIKNVEVRDIMNLYPDFKIDIETEQEALLQADTIIFQYPFWWYNMPAILKQWFDDVFCFNFAFGPEGDKLKGKNFVLSFTVGGPADSYSPLGYNHYRVEDFTRPMEQTAYLSQMNYLPPVYQNGMVYIPGVYNTKEAVEERADQQVQTLVDLITDLQSNDPEKVIKGFAKEWFEHFDVLADDGYFNNHIANGAKLQFVEGEFEGHEGFSQWYAEIKKNIKPNNEHRIESINVTANNGHFDVDLTVKMKAETTSGDLMQLNVKENWKVEITRDGRVKIHEYIVNSVN</sequence>
<evidence type="ECO:0000259" key="2">
    <source>
        <dbReference type="Pfam" id="PF02525"/>
    </source>
</evidence>
<dbReference type="AlphaFoldDB" id="A0A2V4A3P5"/>
<dbReference type="RefSeq" id="WP_110359604.1">
    <property type="nucleotide sequence ID" value="NZ_QFLI01000002.1"/>
</dbReference>
<evidence type="ECO:0000313" key="4">
    <source>
        <dbReference type="Proteomes" id="UP000248079"/>
    </source>
</evidence>
<keyword evidence="1" id="KW-0560">Oxidoreductase</keyword>
<keyword evidence="4" id="KW-1185">Reference proteome</keyword>
<dbReference type="GO" id="GO:0009055">
    <property type="term" value="F:electron transfer activity"/>
    <property type="evidence" value="ECO:0007669"/>
    <property type="project" value="TreeGrafter"/>
</dbReference>
<dbReference type="SUPFAM" id="SSF52218">
    <property type="entry name" value="Flavoproteins"/>
    <property type="match status" value="1"/>
</dbReference>
<dbReference type="EMBL" id="QFLI01000002">
    <property type="protein sequence ID" value="PXY01970.1"/>
    <property type="molecule type" value="Genomic_DNA"/>
</dbReference>
<dbReference type="Pfam" id="PF02525">
    <property type="entry name" value="Flavodoxin_2"/>
    <property type="match status" value="1"/>
</dbReference>
<dbReference type="InterPro" id="IPR046980">
    <property type="entry name" value="KefG/KefF"/>
</dbReference>
<dbReference type="InterPro" id="IPR003680">
    <property type="entry name" value="Flavodoxin_fold"/>
</dbReference>
<gene>
    <name evidence="3" type="ORF">DF185_04785</name>
</gene>
<organism evidence="3 4">
    <name type="scientific">Marinifilum breve</name>
    <dbReference type="NCBI Taxonomy" id="2184082"/>
    <lineage>
        <taxon>Bacteria</taxon>
        <taxon>Pseudomonadati</taxon>
        <taxon>Bacteroidota</taxon>
        <taxon>Bacteroidia</taxon>
        <taxon>Marinilabiliales</taxon>
        <taxon>Marinifilaceae</taxon>
    </lineage>
</organism>
<name>A0A2V4A3P5_9BACT</name>
<dbReference type="PANTHER" id="PTHR47307:SF1">
    <property type="entry name" value="GLUTATHIONE-REGULATED POTASSIUM-EFFLUX SYSTEM ANCILLARY PROTEIN KEFG"/>
    <property type="match status" value="1"/>
</dbReference>
<dbReference type="Gene3D" id="3.40.50.360">
    <property type="match status" value="1"/>
</dbReference>
<accession>A0A2V4A3P5</accession>
<protein>
    <submittedName>
        <fullName evidence="3">FMN reductase</fullName>
    </submittedName>
</protein>
<reference evidence="3 4" key="1">
    <citation type="submission" date="2018-05" db="EMBL/GenBank/DDBJ databases">
        <title>Marinifilum breve JC075T sp. nov., a marine bacterium isolated from Yongle Blue Hole in the South China Sea.</title>
        <authorList>
            <person name="Fu T."/>
        </authorList>
    </citation>
    <scope>NUCLEOTIDE SEQUENCE [LARGE SCALE GENOMIC DNA]</scope>
    <source>
        <strain evidence="3 4">JC075</strain>
    </source>
</reference>
<dbReference type="GO" id="GO:0003955">
    <property type="term" value="F:NAD(P)H dehydrogenase (quinone) activity"/>
    <property type="evidence" value="ECO:0007669"/>
    <property type="project" value="TreeGrafter"/>
</dbReference>